<evidence type="ECO:0000256" key="1">
    <source>
        <dbReference type="SAM" id="Phobius"/>
    </source>
</evidence>
<gene>
    <name evidence="2" type="ORF">KUTeg_002609</name>
</gene>
<comment type="caution">
    <text evidence="2">The sequence shown here is derived from an EMBL/GenBank/DDBJ whole genome shotgun (WGS) entry which is preliminary data.</text>
</comment>
<keyword evidence="1" id="KW-0812">Transmembrane</keyword>
<keyword evidence="1" id="KW-0472">Membrane</keyword>
<proteinExistence type="predicted"/>
<dbReference type="Proteomes" id="UP001217089">
    <property type="component" value="Unassembled WGS sequence"/>
</dbReference>
<feature type="transmembrane region" description="Helical" evidence="1">
    <location>
        <begin position="30"/>
        <end position="58"/>
    </location>
</feature>
<reference evidence="2 3" key="1">
    <citation type="submission" date="2022-12" db="EMBL/GenBank/DDBJ databases">
        <title>Chromosome-level genome of Tegillarca granosa.</title>
        <authorList>
            <person name="Kim J."/>
        </authorList>
    </citation>
    <scope>NUCLEOTIDE SEQUENCE [LARGE SCALE GENOMIC DNA]</scope>
    <source>
        <strain evidence="2">Teg-2019</strain>
        <tissue evidence="2">Adductor muscle</tissue>
    </source>
</reference>
<accession>A0ABQ9FUT0</accession>
<organism evidence="2 3">
    <name type="scientific">Tegillarca granosa</name>
    <name type="common">Malaysian cockle</name>
    <name type="synonym">Anadara granosa</name>
    <dbReference type="NCBI Taxonomy" id="220873"/>
    <lineage>
        <taxon>Eukaryota</taxon>
        <taxon>Metazoa</taxon>
        <taxon>Spiralia</taxon>
        <taxon>Lophotrochozoa</taxon>
        <taxon>Mollusca</taxon>
        <taxon>Bivalvia</taxon>
        <taxon>Autobranchia</taxon>
        <taxon>Pteriomorphia</taxon>
        <taxon>Arcoida</taxon>
        <taxon>Arcoidea</taxon>
        <taxon>Arcidae</taxon>
        <taxon>Tegillarca</taxon>
    </lineage>
</organism>
<keyword evidence="1" id="KW-1133">Transmembrane helix</keyword>
<protein>
    <submittedName>
        <fullName evidence="2">Uncharacterized protein</fullName>
    </submittedName>
</protein>
<name>A0ABQ9FUT0_TEGGR</name>
<evidence type="ECO:0000313" key="3">
    <source>
        <dbReference type="Proteomes" id="UP001217089"/>
    </source>
</evidence>
<sequence>MEQFKSFDLELKGDFSFPRTNIELFKYSQFFLVGGLVPMTFGICAISMVTILMLSYIIGFGAGGYYGMKFIVGAKIMSMKATAGVEPYAGLTVWGELGIGFLLYGKLRLQGNIMDLRFPTECEIGFSKFPLDVG</sequence>
<keyword evidence="3" id="KW-1185">Reference proteome</keyword>
<evidence type="ECO:0000313" key="2">
    <source>
        <dbReference type="EMBL" id="KAJ8321022.1"/>
    </source>
</evidence>
<dbReference type="EMBL" id="JARBDR010000141">
    <property type="protein sequence ID" value="KAJ8321022.1"/>
    <property type="molecule type" value="Genomic_DNA"/>
</dbReference>